<comment type="similarity">
    <text evidence="1">Belongs to the bacterial solute-binding protein 3 family.</text>
</comment>
<evidence type="ECO:0000259" key="6">
    <source>
        <dbReference type="SMART" id="SM00062"/>
    </source>
</evidence>
<evidence type="ECO:0000256" key="3">
    <source>
        <dbReference type="ARBA" id="ARBA00022729"/>
    </source>
</evidence>
<dbReference type="Proteomes" id="UP001382727">
    <property type="component" value="Chromosome"/>
</dbReference>
<dbReference type="PANTHER" id="PTHR30085:SF6">
    <property type="entry name" value="ABC TRANSPORTER GLUTAMINE-BINDING PROTEIN GLNH"/>
    <property type="match status" value="1"/>
</dbReference>
<organism evidence="7 8">
    <name type="scientific">Janibacter alittae</name>
    <dbReference type="NCBI Taxonomy" id="3115209"/>
    <lineage>
        <taxon>Bacteria</taxon>
        <taxon>Bacillati</taxon>
        <taxon>Actinomycetota</taxon>
        <taxon>Actinomycetes</taxon>
        <taxon>Micrococcales</taxon>
        <taxon>Intrasporangiaceae</taxon>
        <taxon>Janibacter</taxon>
    </lineage>
</organism>
<evidence type="ECO:0000256" key="5">
    <source>
        <dbReference type="SAM" id="SignalP"/>
    </source>
</evidence>
<keyword evidence="2" id="KW-0813">Transport</keyword>
<evidence type="ECO:0000313" key="7">
    <source>
        <dbReference type="EMBL" id="WXB75326.1"/>
    </source>
</evidence>
<keyword evidence="8" id="KW-1185">Reference proteome</keyword>
<evidence type="ECO:0000313" key="8">
    <source>
        <dbReference type="Proteomes" id="UP001382727"/>
    </source>
</evidence>
<reference evidence="7 8" key="1">
    <citation type="submission" date="2024-02" db="EMBL/GenBank/DDBJ databases">
        <title>Janibacter sp. nov., isolated from gut of marine sandworm.</title>
        <authorList>
            <person name="Kim B."/>
            <person name="Jun M.O."/>
            <person name="Shin N.-R."/>
        </authorList>
    </citation>
    <scope>NUCLEOTIDE SEQUENCE [LARGE SCALE GENOMIC DNA]</scope>
    <source>
        <strain evidence="7 8">A1S7</strain>
    </source>
</reference>
<dbReference type="SUPFAM" id="SSF53850">
    <property type="entry name" value="Periplasmic binding protein-like II"/>
    <property type="match status" value="1"/>
</dbReference>
<evidence type="ECO:0000256" key="2">
    <source>
        <dbReference type="ARBA" id="ARBA00022448"/>
    </source>
</evidence>
<dbReference type="PROSITE" id="PS51257">
    <property type="entry name" value="PROKAR_LIPOPROTEIN"/>
    <property type="match status" value="1"/>
</dbReference>
<accession>A0ABZ2ME47</accession>
<protein>
    <submittedName>
        <fullName evidence="7">Glutamate ABC transporter substrate-binding protein</fullName>
    </submittedName>
</protein>
<name>A0ABZ2ME47_9MICO</name>
<dbReference type="InterPro" id="IPR051455">
    <property type="entry name" value="Bact_solute-bind_prot3"/>
</dbReference>
<sequence length="292" mass="30668">MALQKTKAFATMAALTLTLAACGGGGDSDVAVEDSPDFDSGTTMAELADAGKITVGVKFDQPGIGFMPPGADVPEGFDIEMAKIVAGKLGIAPEDITWKETVSDNREPFLQNGTVDIVVASYSITDDRREVVGQAGPYYVTGQQLLVREEDKEKIAGPDDLEGVKTCSVTGSTSIETVEEKFGAKPVPFDTYSACVTQLQNGSVDAVTTDGAILLGYAADAPDELEVVGDAFSEERYGIGFKKGDADMCEFLTTTMSDSFDDGAYDEAFQSTLGQADVDTPEPPALDEGCKA</sequence>
<dbReference type="RefSeq" id="WP_338748038.1">
    <property type="nucleotide sequence ID" value="NZ_CP144913.1"/>
</dbReference>
<feature type="domain" description="Solute-binding protein family 3/N-terminal" evidence="6">
    <location>
        <begin position="52"/>
        <end position="276"/>
    </location>
</feature>
<feature type="region of interest" description="Disordered" evidence="4">
    <location>
        <begin position="271"/>
        <end position="292"/>
    </location>
</feature>
<keyword evidence="3 5" id="KW-0732">Signal</keyword>
<evidence type="ECO:0000256" key="4">
    <source>
        <dbReference type="SAM" id="MobiDB-lite"/>
    </source>
</evidence>
<dbReference type="Gene3D" id="3.40.190.10">
    <property type="entry name" value="Periplasmic binding protein-like II"/>
    <property type="match status" value="2"/>
</dbReference>
<dbReference type="InterPro" id="IPR001638">
    <property type="entry name" value="Solute-binding_3/MltF_N"/>
</dbReference>
<proteinExistence type="inferred from homology"/>
<feature type="chain" id="PRO_5045231141" evidence="5">
    <location>
        <begin position="24"/>
        <end position="292"/>
    </location>
</feature>
<dbReference type="Pfam" id="PF00497">
    <property type="entry name" value="SBP_bac_3"/>
    <property type="match status" value="1"/>
</dbReference>
<evidence type="ECO:0000256" key="1">
    <source>
        <dbReference type="ARBA" id="ARBA00010333"/>
    </source>
</evidence>
<dbReference type="EMBL" id="CP144913">
    <property type="protein sequence ID" value="WXB75326.1"/>
    <property type="molecule type" value="Genomic_DNA"/>
</dbReference>
<dbReference type="PANTHER" id="PTHR30085">
    <property type="entry name" value="AMINO ACID ABC TRANSPORTER PERMEASE"/>
    <property type="match status" value="1"/>
</dbReference>
<dbReference type="SMART" id="SM00062">
    <property type="entry name" value="PBPb"/>
    <property type="match status" value="1"/>
</dbReference>
<dbReference type="CDD" id="cd13690">
    <property type="entry name" value="PBP2_GluB"/>
    <property type="match status" value="1"/>
</dbReference>
<feature type="signal peptide" evidence="5">
    <location>
        <begin position="1"/>
        <end position="23"/>
    </location>
</feature>
<gene>
    <name evidence="7" type="ORF">V1351_10195</name>
</gene>